<protein>
    <recommendedName>
        <fullName evidence="4">DUF3710 domain-containing protein</fullName>
    </recommendedName>
</protein>
<evidence type="ECO:0000313" key="3">
    <source>
        <dbReference type="Proteomes" id="UP000225108"/>
    </source>
</evidence>
<sequence length="278" mass="28882">MARDKAIGRGRRARGAASEPDVEPKVIGSGEGPYDIGDLAADAGFENSHLDLGSVLVPVVEGGQVTVEMTADHQPQAVYLVTPHGRITVAAFAAPKTSGQWREVVGELTESLRAEGAETSIETGFWGREVVATVPGGIHRFIGVDGPRWMIRCVASAPTASAESLSKVARAVVSETVVRRGDEPHPPRTPLAIVLPPVLAEQVAAAQQQMAAGQQNVPGAVPDTGAQAQSAQANVMVQGGAEAVAVESEPPAPAEPEVEPGPVSRGSAMQQLRNQPKR</sequence>
<evidence type="ECO:0000256" key="1">
    <source>
        <dbReference type="SAM" id="MobiDB-lite"/>
    </source>
</evidence>
<dbReference type="Pfam" id="PF12502">
    <property type="entry name" value="DUF3710"/>
    <property type="match status" value="1"/>
</dbReference>
<feature type="region of interest" description="Disordered" evidence="1">
    <location>
        <begin position="1"/>
        <end position="30"/>
    </location>
</feature>
<feature type="compositionally biased region" description="Low complexity" evidence="1">
    <location>
        <begin position="239"/>
        <end position="249"/>
    </location>
</feature>
<organism evidence="2 3">
    <name type="scientific">Williamsia marianensis</name>
    <dbReference type="NCBI Taxonomy" id="85044"/>
    <lineage>
        <taxon>Bacteria</taxon>
        <taxon>Bacillati</taxon>
        <taxon>Actinomycetota</taxon>
        <taxon>Actinomycetes</taxon>
        <taxon>Mycobacteriales</taxon>
        <taxon>Nocardiaceae</taxon>
        <taxon>Williamsia</taxon>
    </lineage>
</organism>
<evidence type="ECO:0008006" key="4">
    <source>
        <dbReference type="Google" id="ProtNLM"/>
    </source>
</evidence>
<reference evidence="2 3" key="1">
    <citation type="submission" date="2017-10" db="EMBL/GenBank/DDBJ databases">
        <title>The draft genome sequence of Williamsia sp. BULT 1.1 isolated from the semi-arid grassland soils from South Africa.</title>
        <authorList>
            <person name="Kabwe M.H."/>
            <person name="Govender N."/>
            <person name="Mutseka Lunga P."/>
            <person name="Vikram S."/>
            <person name="Makhalanyane T.P."/>
        </authorList>
    </citation>
    <scope>NUCLEOTIDE SEQUENCE [LARGE SCALE GENOMIC DNA]</scope>
    <source>
        <strain evidence="2 3">BULT 1.1</strain>
    </source>
</reference>
<dbReference type="InterPro" id="IPR022183">
    <property type="entry name" value="DUF3710"/>
</dbReference>
<accession>A0A2G3PG36</accession>
<dbReference type="EMBL" id="PEBD01000012">
    <property type="protein sequence ID" value="PHV64760.1"/>
    <property type="molecule type" value="Genomic_DNA"/>
</dbReference>
<comment type="caution">
    <text evidence="2">The sequence shown here is derived from an EMBL/GenBank/DDBJ whole genome shotgun (WGS) entry which is preliminary data.</text>
</comment>
<feature type="region of interest" description="Disordered" evidence="1">
    <location>
        <begin position="239"/>
        <end position="278"/>
    </location>
</feature>
<evidence type="ECO:0000313" key="2">
    <source>
        <dbReference type="EMBL" id="PHV64760.1"/>
    </source>
</evidence>
<dbReference type="RefSeq" id="WP_099385021.1">
    <property type="nucleotide sequence ID" value="NZ_PEBD01000012.1"/>
</dbReference>
<name>A0A2G3PG36_WILMA</name>
<gene>
    <name evidence="2" type="ORF">CSW57_23605</name>
</gene>
<dbReference type="Proteomes" id="UP000225108">
    <property type="component" value="Unassembled WGS sequence"/>
</dbReference>
<feature type="compositionally biased region" description="Polar residues" evidence="1">
    <location>
        <begin position="267"/>
        <end position="278"/>
    </location>
</feature>
<dbReference type="AlphaFoldDB" id="A0A2G3PG36"/>
<proteinExistence type="predicted"/>